<evidence type="ECO:0000313" key="6">
    <source>
        <dbReference type="Proteomes" id="UP000294682"/>
    </source>
</evidence>
<keyword evidence="3" id="KW-0786">Thiamine pyrophosphate</keyword>
<evidence type="ECO:0000256" key="1">
    <source>
        <dbReference type="ARBA" id="ARBA00001964"/>
    </source>
</evidence>
<organism evidence="5 6">
    <name type="scientific">Harryflintia acetispora</name>
    <dbReference type="NCBI Taxonomy" id="1849041"/>
    <lineage>
        <taxon>Bacteria</taxon>
        <taxon>Bacillati</taxon>
        <taxon>Bacillota</taxon>
        <taxon>Clostridia</taxon>
        <taxon>Eubacteriales</taxon>
        <taxon>Oscillospiraceae</taxon>
        <taxon>Harryflintia</taxon>
    </lineage>
</organism>
<evidence type="ECO:0000256" key="2">
    <source>
        <dbReference type="ARBA" id="ARBA00007131"/>
    </source>
</evidence>
<keyword evidence="6" id="KW-1185">Reference proteome</keyword>
<feature type="domain" description="Transketolase N-terminal" evidence="4">
    <location>
        <begin position="3"/>
        <end position="235"/>
    </location>
</feature>
<gene>
    <name evidence="5" type="ORF">EDD78_107108</name>
</gene>
<dbReference type="SUPFAM" id="SSF52518">
    <property type="entry name" value="Thiamin diphosphate-binding fold (THDP-binding)"/>
    <property type="match status" value="1"/>
</dbReference>
<evidence type="ECO:0000259" key="4">
    <source>
        <dbReference type="Pfam" id="PF00456"/>
    </source>
</evidence>
<dbReference type="PANTHER" id="PTHR47514">
    <property type="entry name" value="TRANSKETOLASE N-TERMINAL SECTION-RELATED"/>
    <property type="match status" value="1"/>
</dbReference>
<dbReference type="Gene3D" id="3.40.50.970">
    <property type="match status" value="1"/>
</dbReference>
<name>A0A9X8Y830_9FIRM</name>
<dbReference type="Pfam" id="PF00456">
    <property type="entry name" value="Transketolase_N"/>
    <property type="match status" value="1"/>
</dbReference>
<protein>
    <submittedName>
        <fullName evidence="5">Transketolase subunit A</fullName>
    </submittedName>
</protein>
<dbReference type="InterPro" id="IPR029061">
    <property type="entry name" value="THDP-binding"/>
</dbReference>
<dbReference type="EMBL" id="SLUK01000007">
    <property type="protein sequence ID" value="TCL43006.1"/>
    <property type="molecule type" value="Genomic_DNA"/>
</dbReference>
<comment type="caution">
    <text evidence="5">The sequence shown here is derived from an EMBL/GenBank/DDBJ whole genome shotgun (WGS) entry which is preliminary data.</text>
</comment>
<dbReference type="InterPro" id="IPR005474">
    <property type="entry name" value="Transketolase_N"/>
</dbReference>
<dbReference type="Proteomes" id="UP000294682">
    <property type="component" value="Unassembled WGS sequence"/>
</dbReference>
<reference evidence="5 6" key="1">
    <citation type="submission" date="2019-03" db="EMBL/GenBank/DDBJ databases">
        <title>Genomic Encyclopedia of Type Strains, Phase IV (KMG-IV): sequencing the most valuable type-strain genomes for metagenomic binning, comparative biology and taxonomic classification.</title>
        <authorList>
            <person name="Goeker M."/>
        </authorList>
    </citation>
    <scope>NUCLEOTIDE SEQUENCE [LARGE SCALE GENOMIC DNA]</scope>
    <source>
        <strain evidence="5 6">DSM 100433</strain>
    </source>
</reference>
<sequence>MTMVHEHHASHIAAALSVADMMAVLYADILHIDPQNPELPERDRFILSKGHAGIAVYAALAEMGFFPRSELSKYYTDGSVYSGHVSHKEVPGVEFSTGSLGHGASVAAGMALAAKRAVSPYRVYVIVGDGECDEGTIWEMALFARQQKLDNLTVLVDHNGMQALGWCKDIADLQDLPTKWRAFGWHVIDVKDGNDHSQLRMALHESVSGMPTCIIANTIKGKGVSFMENKLLWHYRDPQGEDYERAMRELGAARHAK</sequence>
<accession>A0A9X8Y830</accession>
<evidence type="ECO:0000256" key="3">
    <source>
        <dbReference type="ARBA" id="ARBA00023052"/>
    </source>
</evidence>
<comment type="cofactor">
    <cofactor evidence="1">
        <name>thiamine diphosphate</name>
        <dbReference type="ChEBI" id="CHEBI:58937"/>
    </cofactor>
</comment>
<dbReference type="AlphaFoldDB" id="A0A9X8Y830"/>
<evidence type="ECO:0000313" key="5">
    <source>
        <dbReference type="EMBL" id="TCL43006.1"/>
    </source>
</evidence>
<comment type="similarity">
    <text evidence="2">Belongs to the transketolase family.</text>
</comment>
<dbReference type="CDD" id="cd02012">
    <property type="entry name" value="TPP_TK"/>
    <property type="match status" value="1"/>
</dbReference>
<proteinExistence type="inferred from homology"/>
<dbReference type="PANTHER" id="PTHR47514:SF1">
    <property type="entry name" value="TRANSKETOLASE N-TERMINAL SECTION-RELATED"/>
    <property type="match status" value="1"/>
</dbReference>